<dbReference type="Pfam" id="PF00172">
    <property type="entry name" value="Zn_clus"/>
    <property type="match status" value="1"/>
</dbReference>
<evidence type="ECO:0000256" key="4">
    <source>
        <dbReference type="SAM" id="Coils"/>
    </source>
</evidence>
<feature type="region of interest" description="Disordered" evidence="5">
    <location>
        <begin position="613"/>
        <end position="648"/>
    </location>
</feature>
<name>A0A3N2Q6W3_SODAK</name>
<evidence type="ECO:0000256" key="3">
    <source>
        <dbReference type="ARBA" id="ARBA00023242"/>
    </source>
</evidence>
<protein>
    <recommendedName>
        <fullName evidence="6">Zn(2)-C6 fungal-type domain-containing protein</fullName>
    </recommendedName>
</protein>
<dbReference type="Gene3D" id="4.10.240.10">
    <property type="entry name" value="Zn(2)-C6 fungal-type DNA-binding domain"/>
    <property type="match status" value="1"/>
</dbReference>
<dbReference type="AlphaFoldDB" id="A0A3N2Q6W3"/>
<gene>
    <name evidence="7" type="ORF">SODALDRAFT_326646</name>
</gene>
<evidence type="ECO:0000256" key="5">
    <source>
        <dbReference type="SAM" id="MobiDB-lite"/>
    </source>
</evidence>
<dbReference type="GeneID" id="39578700"/>
<feature type="compositionally biased region" description="Low complexity" evidence="5">
    <location>
        <begin position="613"/>
        <end position="622"/>
    </location>
</feature>
<reference evidence="7 8" key="1">
    <citation type="journal article" date="2018" name="Mol. Ecol.">
        <title>The obligate alkalophilic soda-lake fungus Sodiomyces alkalinus has shifted to a protein diet.</title>
        <authorList>
            <person name="Grum-Grzhimaylo A.A."/>
            <person name="Falkoski D.L."/>
            <person name="van den Heuvel J."/>
            <person name="Valero-Jimenez C.A."/>
            <person name="Min B."/>
            <person name="Choi I.G."/>
            <person name="Lipzen A."/>
            <person name="Daum C.G."/>
            <person name="Aanen D.K."/>
            <person name="Tsang A."/>
            <person name="Henrissat B."/>
            <person name="Bilanenko E.N."/>
            <person name="de Vries R.P."/>
            <person name="van Kan J.A.L."/>
            <person name="Grigoriev I.V."/>
            <person name="Debets A.J.M."/>
        </authorList>
    </citation>
    <scope>NUCLEOTIDE SEQUENCE [LARGE SCALE GENOMIC DNA]</scope>
    <source>
        <strain evidence="7 8">F11</strain>
    </source>
</reference>
<keyword evidence="4" id="KW-0175">Coiled coil</keyword>
<feature type="compositionally biased region" description="Basic and acidic residues" evidence="5">
    <location>
        <begin position="15"/>
        <end position="28"/>
    </location>
</feature>
<dbReference type="RefSeq" id="XP_028470296.1">
    <property type="nucleotide sequence ID" value="XM_028610222.1"/>
</dbReference>
<feature type="compositionally biased region" description="Polar residues" evidence="5">
    <location>
        <begin position="628"/>
        <end position="648"/>
    </location>
</feature>
<evidence type="ECO:0000313" key="7">
    <source>
        <dbReference type="EMBL" id="ROT42490.1"/>
    </source>
</evidence>
<dbReference type="GO" id="GO:0000981">
    <property type="term" value="F:DNA-binding transcription factor activity, RNA polymerase II-specific"/>
    <property type="evidence" value="ECO:0007669"/>
    <property type="project" value="InterPro"/>
</dbReference>
<dbReference type="CDD" id="cd12148">
    <property type="entry name" value="fungal_TF_MHR"/>
    <property type="match status" value="1"/>
</dbReference>
<evidence type="ECO:0000256" key="1">
    <source>
        <dbReference type="ARBA" id="ARBA00004123"/>
    </source>
</evidence>
<dbReference type="GO" id="GO:0003677">
    <property type="term" value="F:DNA binding"/>
    <property type="evidence" value="ECO:0007669"/>
    <property type="project" value="InterPro"/>
</dbReference>
<dbReference type="OrthoDB" id="10263753at2759"/>
<feature type="coiled-coil region" evidence="4">
    <location>
        <begin position="498"/>
        <end position="525"/>
    </location>
</feature>
<dbReference type="Pfam" id="PF04082">
    <property type="entry name" value="Fungal_trans"/>
    <property type="match status" value="1"/>
</dbReference>
<keyword evidence="3" id="KW-0539">Nucleus</keyword>
<dbReference type="PROSITE" id="PS50048">
    <property type="entry name" value="ZN2_CY6_FUNGAL_2"/>
    <property type="match status" value="1"/>
</dbReference>
<feature type="region of interest" description="Disordered" evidence="5">
    <location>
        <begin position="374"/>
        <end position="407"/>
    </location>
</feature>
<dbReference type="PROSITE" id="PS00463">
    <property type="entry name" value="ZN2_CY6_FUNGAL_1"/>
    <property type="match status" value="1"/>
</dbReference>
<dbReference type="STRING" id="1314773.A0A3N2Q6W3"/>
<dbReference type="PANTHER" id="PTHR31001">
    <property type="entry name" value="UNCHARACTERIZED TRANSCRIPTIONAL REGULATORY PROTEIN"/>
    <property type="match status" value="1"/>
</dbReference>
<sequence>MVTDAPNDIDGSPEIPRRDDPQEPPDHRRPPKKRRRIVISCTECHRRKQKCDRELPCGNCKSRNKETSCQYETGAPTAKELGKTSIKNAGRSEHDGPMLPPFQSLSTAAANWGYSQSSGSTLGFLRRIENANGESGLAASSTGVGDDVLITKEKYKALIRQLPAKSYMEKLIRIYLREFNHNYYALDEDVFMQQLADWDNISFSVLSSSGPQGLSPDMRMYPALMFQVLATALLALTEEPHEYFDHLKYAGNMTFEDLATDYSDSGVAIMQLLGKRDMTLVAVQASFLRANFLKHMGKVADAWHAIGSAIKDAQETGMHRDGLDPKPASDSLEDMLENQWHIQSRRRLYMVLLMWDLHCAVVLGRPGTVDWRAPRPSLPIDAPIPKDRRRTPLSVRDEERDPPSPVTKQLASFNLMAPLVQVVELEQDGPCPKNYDKVNRAHELAQRVADEIPAYFRLENPDTRWDNHPDCWWLPGCRSYLSQSHHFNFIALHRPYVFHRRESRLVALRESIESLQNQMNAFQDMDPKSWRNFQLFFGSFDAVVLMASIHILFPKENLNLAPKALQEFQWTMERFSAMSERNKLAKAARGVLQAIYTKLRKAIDNQAPARSVSTISQTSISSGEADTLGSSRDSAMTGPSTTDNTPLQLGNGIGMSPAGDMAVKLETPGPLPSVATFRPTTATPDWGMSTNFDFSNVAPLFAIGDILYNDVGILREGMSSWEAPTGPTTHQAMTTPQQPTSDIFEGAFGGDSFWNLMNQYDPASI</sequence>
<dbReference type="GO" id="GO:0008270">
    <property type="term" value="F:zinc ion binding"/>
    <property type="evidence" value="ECO:0007669"/>
    <property type="project" value="InterPro"/>
</dbReference>
<dbReference type="InterPro" id="IPR036864">
    <property type="entry name" value="Zn2-C6_fun-type_DNA-bd_sf"/>
</dbReference>
<feature type="domain" description="Zn(2)-C6 fungal-type" evidence="6">
    <location>
        <begin position="40"/>
        <end position="71"/>
    </location>
</feature>
<dbReference type="EMBL" id="ML119051">
    <property type="protein sequence ID" value="ROT42490.1"/>
    <property type="molecule type" value="Genomic_DNA"/>
</dbReference>
<dbReference type="SMART" id="SM00066">
    <property type="entry name" value="GAL4"/>
    <property type="match status" value="1"/>
</dbReference>
<dbReference type="PANTHER" id="PTHR31001:SF87">
    <property type="entry name" value="COL-21"/>
    <property type="match status" value="1"/>
</dbReference>
<dbReference type="InterPro" id="IPR001138">
    <property type="entry name" value="Zn2Cys6_DnaBD"/>
</dbReference>
<organism evidence="7 8">
    <name type="scientific">Sodiomyces alkalinus (strain CBS 110278 / VKM F-3762 / F11)</name>
    <name type="common">Alkaliphilic filamentous fungus</name>
    <dbReference type="NCBI Taxonomy" id="1314773"/>
    <lineage>
        <taxon>Eukaryota</taxon>
        <taxon>Fungi</taxon>
        <taxon>Dikarya</taxon>
        <taxon>Ascomycota</taxon>
        <taxon>Pezizomycotina</taxon>
        <taxon>Sordariomycetes</taxon>
        <taxon>Hypocreomycetidae</taxon>
        <taxon>Glomerellales</taxon>
        <taxon>Plectosphaerellaceae</taxon>
        <taxon>Sodiomyces</taxon>
    </lineage>
</organism>
<evidence type="ECO:0000259" key="6">
    <source>
        <dbReference type="PROSITE" id="PS50048"/>
    </source>
</evidence>
<keyword evidence="2" id="KW-0479">Metal-binding</keyword>
<dbReference type="CDD" id="cd00067">
    <property type="entry name" value="GAL4"/>
    <property type="match status" value="1"/>
</dbReference>
<feature type="region of interest" description="Disordered" evidence="5">
    <location>
        <begin position="1"/>
        <end position="34"/>
    </location>
</feature>
<proteinExistence type="predicted"/>
<dbReference type="InterPro" id="IPR050613">
    <property type="entry name" value="Sec_Metabolite_Reg"/>
</dbReference>
<evidence type="ECO:0000313" key="8">
    <source>
        <dbReference type="Proteomes" id="UP000272025"/>
    </source>
</evidence>
<keyword evidence="8" id="KW-1185">Reference proteome</keyword>
<dbReference type="Proteomes" id="UP000272025">
    <property type="component" value="Unassembled WGS sequence"/>
</dbReference>
<accession>A0A3N2Q6W3</accession>
<dbReference type="InterPro" id="IPR007219">
    <property type="entry name" value="XnlR_reg_dom"/>
</dbReference>
<comment type="subcellular location">
    <subcellularLocation>
        <location evidence="1">Nucleus</location>
    </subcellularLocation>
</comment>
<dbReference type="SUPFAM" id="SSF57701">
    <property type="entry name" value="Zn2/Cys6 DNA-binding domain"/>
    <property type="match status" value="1"/>
</dbReference>
<evidence type="ECO:0000256" key="2">
    <source>
        <dbReference type="ARBA" id="ARBA00022723"/>
    </source>
</evidence>
<dbReference type="GO" id="GO:0005634">
    <property type="term" value="C:nucleus"/>
    <property type="evidence" value="ECO:0007669"/>
    <property type="project" value="UniProtKB-SubCell"/>
</dbReference>
<dbReference type="GO" id="GO:0006351">
    <property type="term" value="P:DNA-templated transcription"/>
    <property type="evidence" value="ECO:0007669"/>
    <property type="project" value="InterPro"/>
</dbReference>